<dbReference type="InterPro" id="IPR017746">
    <property type="entry name" value="Cellulose_synthase_operon_BcsQ"/>
</dbReference>
<dbReference type="PANTHER" id="PTHR13696:SF99">
    <property type="entry name" value="COBYRINIC ACID AC-DIAMIDE SYNTHASE"/>
    <property type="match status" value="1"/>
</dbReference>
<dbReference type="Pfam" id="PF06564">
    <property type="entry name" value="CBP_BcsQ"/>
    <property type="match status" value="1"/>
</dbReference>
<dbReference type="KEGG" id="nch:A0U93_11810"/>
<dbReference type="InterPro" id="IPR027417">
    <property type="entry name" value="P-loop_NTPase"/>
</dbReference>
<sequence>MLAANVAGQLVRAGARQVIALDLDPQNTLRLHFGVPLGQRDGMMLRLEQPAEWRNVVVNSRSGVLMMPYGAASFDTVLQHNAKLAAHPELLTQPLRQLAADPSTTVIVDTVPGPSSSLAAVLPATDMLISVLAADAASLALLADVRSAACYGSTTASALDGQRIQHRVVINQFDPLSRLSTSLMKGVSGVLSQDLLGMVFRDEHVAEALVAQQLVSDYAPYSRAAADLSAATQRIVSSLKVAR</sequence>
<gene>
    <name evidence="1" type="ORF">A0U93_11810</name>
</gene>
<keyword evidence="2" id="KW-1185">Reference proteome</keyword>
<dbReference type="InterPro" id="IPR050678">
    <property type="entry name" value="DNA_Partitioning_ATPase"/>
</dbReference>
<dbReference type="EMBL" id="CP014691">
    <property type="protein sequence ID" value="AQS88506.1"/>
    <property type="molecule type" value="Genomic_DNA"/>
</dbReference>
<name>A0A1U9KRR2_9PROT</name>
<protein>
    <submittedName>
        <fullName evidence="1">Uncharacterized protein</fullName>
    </submittedName>
</protein>
<proteinExistence type="predicted"/>
<dbReference type="SUPFAM" id="SSF52540">
    <property type="entry name" value="P-loop containing nucleoside triphosphate hydrolases"/>
    <property type="match status" value="1"/>
</dbReference>
<reference evidence="1 2" key="1">
    <citation type="submission" date="2016-03" db="EMBL/GenBank/DDBJ databases">
        <title>Acetic acid bacteria sequencing.</title>
        <authorList>
            <person name="Brandt J."/>
            <person name="Jakob F."/>
            <person name="Vogel R.F."/>
        </authorList>
    </citation>
    <scope>NUCLEOTIDE SEQUENCE [LARGE SCALE GENOMIC DNA]</scope>
    <source>
        <strain evidence="1 2">NBRC 101099</strain>
    </source>
</reference>
<evidence type="ECO:0000313" key="2">
    <source>
        <dbReference type="Proteomes" id="UP000188604"/>
    </source>
</evidence>
<organism evidence="1 2">
    <name type="scientific">Neoasaia chiangmaiensis</name>
    <dbReference type="NCBI Taxonomy" id="320497"/>
    <lineage>
        <taxon>Bacteria</taxon>
        <taxon>Pseudomonadati</taxon>
        <taxon>Pseudomonadota</taxon>
        <taxon>Alphaproteobacteria</taxon>
        <taxon>Acetobacterales</taxon>
        <taxon>Acetobacteraceae</taxon>
        <taxon>Neoasaia</taxon>
    </lineage>
</organism>
<dbReference type="Gene3D" id="3.40.50.300">
    <property type="entry name" value="P-loop containing nucleotide triphosphate hydrolases"/>
    <property type="match status" value="1"/>
</dbReference>
<evidence type="ECO:0000313" key="1">
    <source>
        <dbReference type="EMBL" id="AQS88506.1"/>
    </source>
</evidence>
<dbReference type="PANTHER" id="PTHR13696">
    <property type="entry name" value="P-LOOP CONTAINING NUCLEOSIDE TRIPHOSPHATE HYDROLASE"/>
    <property type="match status" value="1"/>
</dbReference>
<dbReference type="STRING" id="320497.A0U93_11810"/>
<accession>A0A1U9KRR2</accession>
<dbReference type="AlphaFoldDB" id="A0A1U9KRR2"/>
<dbReference type="Proteomes" id="UP000188604">
    <property type="component" value="Chromosome"/>
</dbReference>